<evidence type="ECO:0000259" key="6">
    <source>
        <dbReference type="PROSITE" id="PS51007"/>
    </source>
</evidence>
<sequence length="158" mass="16506">MKYFVLTLLAASAAVATADDAQKAKLMEAGKAAYTNCMACHGADGAGVAIPPDKKMAPSLIGSKIVTGEPAALALAILKGIQKDPANAQILGIMAPLEAQLADDEKLAAVMTYVRGSFTNTAGVVTPEDAKKFREQFKDVKGQVTRAQLEEAGKKKDK</sequence>
<dbReference type="PANTHER" id="PTHR35008">
    <property type="entry name" value="BLL4482 PROTEIN-RELATED"/>
    <property type="match status" value="1"/>
</dbReference>
<evidence type="ECO:0000256" key="2">
    <source>
        <dbReference type="ARBA" id="ARBA00022723"/>
    </source>
</evidence>
<dbReference type="Proteomes" id="UP001207930">
    <property type="component" value="Unassembled WGS sequence"/>
</dbReference>
<comment type="caution">
    <text evidence="7">The sequence shown here is derived from an EMBL/GenBank/DDBJ whole genome shotgun (WGS) entry which is preliminary data.</text>
</comment>
<dbReference type="RefSeq" id="WP_264501340.1">
    <property type="nucleotide sequence ID" value="NZ_JAPDDS010000005.1"/>
</dbReference>
<evidence type="ECO:0000256" key="5">
    <source>
        <dbReference type="SAM" id="SignalP"/>
    </source>
</evidence>
<name>A0ABT3FQZ8_9BACT</name>
<dbReference type="InterPro" id="IPR009056">
    <property type="entry name" value="Cyt_c-like_dom"/>
</dbReference>
<evidence type="ECO:0000256" key="3">
    <source>
        <dbReference type="ARBA" id="ARBA00023004"/>
    </source>
</evidence>
<evidence type="ECO:0000313" key="7">
    <source>
        <dbReference type="EMBL" id="MCW1885385.1"/>
    </source>
</evidence>
<evidence type="ECO:0000256" key="1">
    <source>
        <dbReference type="ARBA" id="ARBA00022617"/>
    </source>
</evidence>
<reference evidence="7 8" key="1">
    <citation type="submission" date="2022-10" db="EMBL/GenBank/DDBJ databases">
        <title>Luteolibacter flavescens strain MCCC 1K03193, whole genome shotgun sequencing project.</title>
        <authorList>
            <person name="Zhao G."/>
            <person name="Shen L."/>
        </authorList>
    </citation>
    <scope>NUCLEOTIDE SEQUENCE [LARGE SCALE GENOMIC DNA]</scope>
    <source>
        <strain evidence="7 8">MCCC 1K03193</strain>
    </source>
</reference>
<feature type="chain" id="PRO_5045209290" evidence="5">
    <location>
        <begin position="19"/>
        <end position="158"/>
    </location>
</feature>
<organism evidence="7 8">
    <name type="scientific">Luteolibacter flavescens</name>
    <dbReference type="NCBI Taxonomy" id="1859460"/>
    <lineage>
        <taxon>Bacteria</taxon>
        <taxon>Pseudomonadati</taxon>
        <taxon>Verrucomicrobiota</taxon>
        <taxon>Verrucomicrobiia</taxon>
        <taxon>Verrucomicrobiales</taxon>
        <taxon>Verrucomicrobiaceae</taxon>
        <taxon>Luteolibacter</taxon>
    </lineage>
</organism>
<dbReference type="InterPro" id="IPR051459">
    <property type="entry name" value="Cytochrome_c-type_DH"/>
</dbReference>
<evidence type="ECO:0000313" key="8">
    <source>
        <dbReference type="Proteomes" id="UP001207930"/>
    </source>
</evidence>
<evidence type="ECO:0000256" key="4">
    <source>
        <dbReference type="PROSITE-ProRule" id="PRU00433"/>
    </source>
</evidence>
<accession>A0ABT3FQZ8</accession>
<keyword evidence="1 4" id="KW-0349">Heme</keyword>
<dbReference type="PROSITE" id="PS51007">
    <property type="entry name" value="CYTC"/>
    <property type="match status" value="1"/>
</dbReference>
<dbReference type="PANTHER" id="PTHR35008:SF8">
    <property type="entry name" value="ALCOHOL DEHYDROGENASE CYTOCHROME C SUBUNIT"/>
    <property type="match status" value="1"/>
</dbReference>
<keyword evidence="5" id="KW-0732">Signal</keyword>
<keyword evidence="3 4" id="KW-0408">Iron</keyword>
<proteinExistence type="predicted"/>
<dbReference type="EMBL" id="JAPDDS010000005">
    <property type="protein sequence ID" value="MCW1885385.1"/>
    <property type="molecule type" value="Genomic_DNA"/>
</dbReference>
<dbReference type="Pfam" id="PF00034">
    <property type="entry name" value="Cytochrom_C"/>
    <property type="match status" value="1"/>
</dbReference>
<keyword evidence="8" id="KW-1185">Reference proteome</keyword>
<gene>
    <name evidence="7" type="ORF">OKA04_11655</name>
</gene>
<protein>
    <submittedName>
        <fullName evidence="7">Cytochrome c</fullName>
    </submittedName>
</protein>
<dbReference type="InterPro" id="IPR036909">
    <property type="entry name" value="Cyt_c-like_dom_sf"/>
</dbReference>
<keyword evidence="2 4" id="KW-0479">Metal-binding</keyword>
<feature type="signal peptide" evidence="5">
    <location>
        <begin position="1"/>
        <end position="18"/>
    </location>
</feature>
<feature type="domain" description="Cytochrome c" evidence="6">
    <location>
        <begin position="25"/>
        <end position="118"/>
    </location>
</feature>
<dbReference type="SUPFAM" id="SSF46626">
    <property type="entry name" value="Cytochrome c"/>
    <property type="match status" value="1"/>
</dbReference>
<dbReference type="Gene3D" id="1.10.760.10">
    <property type="entry name" value="Cytochrome c-like domain"/>
    <property type="match status" value="1"/>
</dbReference>